<gene>
    <name evidence="7" type="ORF">TeGR_g5036</name>
</gene>
<dbReference type="EMBL" id="BRYB01001883">
    <property type="protein sequence ID" value="GMI35623.1"/>
    <property type="molecule type" value="Genomic_DNA"/>
</dbReference>
<feature type="region of interest" description="Disordered" evidence="6">
    <location>
        <begin position="226"/>
        <end position="249"/>
    </location>
</feature>
<dbReference type="Proteomes" id="UP001165060">
    <property type="component" value="Unassembled WGS sequence"/>
</dbReference>
<name>A0ABQ6MYQ2_9STRA</name>
<dbReference type="InterPro" id="IPR023471">
    <property type="entry name" value="CtaG/Cox11_dom_sf"/>
</dbReference>
<proteinExistence type="inferred from homology"/>
<reference evidence="7 8" key="1">
    <citation type="journal article" date="2023" name="Commun. Biol.">
        <title>Genome analysis of Parmales, the sister group of diatoms, reveals the evolutionary specialization of diatoms from phago-mixotrophs to photoautotrophs.</title>
        <authorList>
            <person name="Ban H."/>
            <person name="Sato S."/>
            <person name="Yoshikawa S."/>
            <person name="Yamada K."/>
            <person name="Nakamura Y."/>
            <person name="Ichinomiya M."/>
            <person name="Sato N."/>
            <person name="Blanc-Mathieu R."/>
            <person name="Endo H."/>
            <person name="Kuwata A."/>
            <person name="Ogata H."/>
        </authorList>
    </citation>
    <scope>NUCLEOTIDE SEQUENCE [LARGE SCALE GENOMIC DNA]</scope>
</reference>
<dbReference type="Pfam" id="PF04442">
    <property type="entry name" value="CtaG_Cox11"/>
    <property type="match status" value="1"/>
</dbReference>
<dbReference type="SUPFAM" id="SSF110111">
    <property type="entry name" value="Ctag/Cox11"/>
    <property type="match status" value="1"/>
</dbReference>
<sequence length="249" mass="27574">MNVALYMTAIVLGTIGGTYASVPLYKVFCRRTGFGGTTQRVEWDEIQEPASKVTEKQGKKAAFLEKIYKMSNAPEFQKAGHGGQPGGGAATWTDTGAEERLKTLKPVENGRLLTVTFDGNVSSSFPGSFRPQTRAVKVVAGETALAFFTCKNTAPEPVTGVATYNVFPPKAGLYFNKVQCFCFEEQRLRGKESVDMPVFFYVDPEFYDDDQLQDVNHITLSYTFFRTEDDDDEEEEEEEEEGVGEKAAA</sequence>
<keyword evidence="8" id="KW-1185">Reference proteome</keyword>
<keyword evidence="3" id="KW-0812">Transmembrane</keyword>
<keyword evidence="4" id="KW-1133">Transmembrane helix</keyword>
<evidence type="ECO:0000256" key="1">
    <source>
        <dbReference type="ARBA" id="ARBA00004007"/>
    </source>
</evidence>
<organism evidence="7 8">
    <name type="scientific">Tetraparma gracilis</name>
    <dbReference type="NCBI Taxonomy" id="2962635"/>
    <lineage>
        <taxon>Eukaryota</taxon>
        <taxon>Sar</taxon>
        <taxon>Stramenopiles</taxon>
        <taxon>Ochrophyta</taxon>
        <taxon>Bolidophyceae</taxon>
        <taxon>Parmales</taxon>
        <taxon>Triparmaceae</taxon>
        <taxon>Tetraparma</taxon>
    </lineage>
</organism>
<evidence type="ECO:0000256" key="2">
    <source>
        <dbReference type="ARBA" id="ARBA00004243"/>
    </source>
</evidence>
<evidence type="ECO:0000256" key="4">
    <source>
        <dbReference type="ARBA" id="ARBA00022989"/>
    </source>
</evidence>
<comment type="function">
    <text evidence="1">Exerts its effect at some terminal stage of cytochrome c oxidase synthesis, probably by being involved in the insertion of the copper B into subunit I.</text>
</comment>
<evidence type="ECO:0008006" key="9">
    <source>
        <dbReference type="Google" id="ProtNLM"/>
    </source>
</evidence>
<evidence type="ECO:0000256" key="5">
    <source>
        <dbReference type="ARBA" id="ARBA00023136"/>
    </source>
</evidence>
<comment type="subcellular location">
    <subcellularLocation>
        <location evidence="2">Mitochondrion inner membrane</location>
        <topology evidence="2">Single-pass membrane protein</topology>
        <orientation evidence="2">Intermembrane side</orientation>
    </subcellularLocation>
</comment>
<feature type="compositionally biased region" description="Acidic residues" evidence="6">
    <location>
        <begin position="228"/>
        <end position="242"/>
    </location>
</feature>
<dbReference type="Gene3D" id="2.60.370.10">
    <property type="entry name" value="Ctag/Cox11"/>
    <property type="match status" value="1"/>
</dbReference>
<dbReference type="PANTHER" id="PTHR21320">
    <property type="entry name" value="CYTOCHROME C OXIDASE ASSEMBLY PROTEIN COX11-RELATED"/>
    <property type="match status" value="1"/>
</dbReference>
<dbReference type="InterPro" id="IPR007533">
    <property type="entry name" value="Cyt_c_oxidase_assmbl_CtaG"/>
</dbReference>
<evidence type="ECO:0000313" key="8">
    <source>
        <dbReference type="Proteomes" id="UP001165060"/>
    </source>
</evidence>
<evidence type="ECO:0000256" key="3">
    <source>
        <dbReference type="ARBA" id="ARBA00022692"/>
    </source>
</evidence>
<protein>
    <recommendedName>
        <fullName evidence="9">Cytochrome c oxidase assembly protein COX11</fullName>
    </recommendedName>
</protein>
<keyword evidence="5" id="KW-0472">Membrane</keyword>
<evidence type="ECO:0000313" key="7">
    <source>
        <dbReference type="EMBL" id="GMI35623.1"/>
    </source>
</evidence>
<dbReference type="PIRSF" id="PIRSF005413">
    <property type="entry name" value="COX11"/>
    <property type="match status" value="1"/>
</dbReference>
<dbReference type="PANTHER" id="PTHR21320:SF3">
    <property type="entry name" value="CYTOCHROME C OXIDASE ASSEMBLY PROTEIN COX11, MITOCHONDRIAL-RELATED"/>
    <property type="match status" value="1"/>
</dbReference>
<accession>A0ABQ6MYQ2</accession>
<evidence type="ECO:0000256" key="6">
    <source>
        <dbReference type="SAM" id="MobiDB-lite"/>
    </source>
</evidence>
<dbReference type="HAMAP" id="MF_00155">
    <property type="entry name" value="CtaG"/>
    <property type="match status" value="1"/>
</dbReference>
<comment type="caution">
    <text evidence="7">The sequence shown here is derived from an EMBL/GenBank/DDBJ whole genome shotgun (WGS) entry which is preliminary data.</text>
</comment>